<organism evidence="1 2">
    <name type="scientific">Eumeta variegata</name>
    <name type="common">Bagworm moth</name>
    <name type="synonym">Eumeta japonica</name>
    <dbReference type="NCBI Taxonomy" id="151549"/>
    <lineage>
        <taxon>Eukaryota</taxon>
        <taxon>Metazoa</taxon>
        <taxon>Ecdysozoa</taxon>
        <taxon>Arthropoda</taxon>
        <taxon>Hexapoda</taxon>
        <taxon>Insecta</taxon>
        <taxon>Pterygota</taxon>
        <taxon>Neoptera</taxon>
        <taxon>Endopterygota</taxon>
        <taxon>Lepidoptera</taxon>
        <taxon>Glossata</taxon>
        <taxon>Ditrysia</taxon>
        <taxon>Tineoidea</taxon>
        <taxon>Psychidae</taxon>
        <taxon>Oiketicinae</taxon>
        <taxon>Eumeta</taxon>
    </lineage>
</organism>
<evidence type="ECO:0000313" key="1">
    <source>
        <dbReference type="EMBL" id="GBP13903.1"/>
    </source>
</evidence>
<sequence>MSKANAELAVCPKCLTFPSLGNTAIRSRLLPNGPDISIEYVIEYADSLQDIVVIGKVVNPTTGNRPVTVSCDILCRDDSLQASSIAHVTRRRHSHVPPGRTR</sequence>
<dbReference type="Proteomes" id="UP000299102">
    <property type="component" value="Unassembled WGS sequence"/>
</dbReference>
<evidence type="ECO:0000313" key="2">
    <source>
        <dbReference type="Proteomes" id="UP000299102"/>
    </source>
</evidence>
<accession>A0A4C1THB9</accession>
<gene>
    <name evidence="1" type="ORF">EVAR_10472_1</name>
</gene>
<keyword evidence="2" id="KW-1185">Reference proteome</keyword>
<dbReference type="EMBL" id="BGZK01000060">
    <property type="protein sequence ID" value="GBP13903.1"/>
    <property type="molecule type" value="Genomic_DNA"/>
</dbReference>
<protein>
    <submittedName>
        <fullName evidence="1">Uncharacterized protein</fullName>
    </submittedName>
</protein>
<reference evidence="1 2" key="1">
    <citation type="journal article" date="2019" name="Commun. Biol.">
        <title>The bagworm genome reveals a unique fibroin gene that provides high tensile strength.</title>
        <authorList>
            <person name="Kono N."/>
            <person name="Nakamura H."/>
            <person name="Ohtoshi R."/>
            <person name="Tomita M."/>
            <person name="Numata K."/>
            <person name="Arakawa K."/>
        </authorList>
    </citation>
    <scope>NUCLEOTIDE SEQUENCE [LARGE SCALE GENOMIC DNA]</scope>
</reference>
<name>A0A4C1THB9_EUMVA</name>
<comment type="caution">
    <text evidence="1">The sequence shown here is derived from an EMBL/GenBank/DDBJ whole genome shotgun (WGS) entry which is preliminary data.</text>
</comment>
<dbReference type="AlphaFoldDB" id="A0A4C1THB9"/>
<proteinExistence type="predicted"/>